<evidence type="ECO:0000313" key="9">
    <source>
        <dbReference type="Proteomes" id="UP000317990"/>
    </source>
</evidence>
<comment type="similarity">
    <text evidence="7">Belongs to the gamma-glutamyl phosphate reductase family.</text>
</comment>
<dbReference type="GO" id="GO:0055129">
    <property type="term" value="P:L-proline biosynthetic process"/>
    <property type="evidence" value="ECO:0007669"/>
    <property type="project" value="UniProtKB-UniRule"/>
</dbReference>
<dbReference type="AlphaFoldDB" id="A0A524RQQ2"/>
<evidence type="ECO:0000256" key="6">
    <source>
        <dbReference type="ARBA" id="ARBA00049024"/>
    </source>
</evidence>
<proteinExistence type="inferred from homology"/>
<dbReference type="PROSITE" id="PS01223">
    <property type="entry name" value="PROA"/>
    <property type="match status" value="1"/>
</dbReference>
<dbReference type="SUPFAM" id="SSF53720">
    <property type="entry name" value="ALDH-like"/>
    <property type="match status" value="1"/>
</dbReference>
<dbReference type="Proteomes" id="UP000317990">
    <property type="component" value="Unassembled WGS sequence"/>
</dbReference>
<dbReference type="CDD" id="cd07079">
    <property type="entry name" value="ALDH_F18-19_ProA-GPR"/>
    <property type="match status" value="1"/>
</dbReference>
<dbReference type="Gene3D" id="3.40.605.10">
    <property type="entry name" value="Aldehyde Dehydrogenase, Chain A, domain 1"/>
    <property type="match status" value="1"/>
</dbReference>
<comment type="caution">
    <text evidence="8">The sequence shown here is derived from an EMBL/GenBank/DDBJ whole genome shotgun (WGS) entry which is preliminary data.</text>
</comment>
<dbReference type="EC" id="1.2.1.41" evidence="7"/>
<dbReference type="InterPro" id="IPR016163">
    <property type="entry name" value="Ald_DH_C"/>
</dbReference>
<accession>A0A524RQQ2</accession>
<dbReference type="InterPro" id="IPR016162">
    <property type="entry name" value="Ald_DH_N"/>
</dbReference>
<dbReference type="NCBIfam" id="NF001221">
    <property type="entry name" value="PRK00197.1"/>
    <property type="match status" value="1"/>
</dbReference>
<dbReference type="UniPathway" id="UPA00098">
    <property type="reaction ID" value="UER00360"/>
</dbReference>
<sequence length="435" mass="45981">MAVTEPTADLLQRAQALRQAAARLALLADGDRAAAVEAMAAGLERQRDRILAANQADMDAAAADGLGQALLARLRLDAGKLEGAIAAVRQVAALPDPVGQRLLHVELAEALRLERVSVPLGVLGVIFEARPDAVIQIASLAIRSGNGAMLKGGREATRSCRAIIDALRDGLAGTAVADDCLVLLTGREESLAMLRLDGLVDLIIPRGSNSFVRFIQDNTRIPVLGHADGICHLYVDARVNVAEAVEIAIDSKTDYPAACNAIETLLLHRDSARAFLAAALPVFADKGVELRGDAAACALGVARAASEDDWGAEYADRILAVKLVADMDEALAHIRRYGSRHTDVICSSDTAAGERFLASVDSAGVYHNCSSRFADGFRYGFGAEVGISTQTLPPRGPVGLEGLVTYRYRLRGDGQTVEAVTSGRIGFIHRQLPLA</sequence>
<dbReference type="EMBL" id="SRMO01000028">
    <property type="protein sequence ID" value="TGG94829.1"/>
    <property type="molecule type" value="Genomic_DNA"/>
</dbReference>
<dbReference type="InterPro" id="IPR016161">
    <property type="entry name" value="Ald_DH/histidinol_DH"/>
</dbReference>
<keyword evidence="3 7" id="KW-0641">Proline biosynthesis</keyword>
<dbReference type="Gene3D" id="3.40.309.10">
    <property type="entry name" value="Aldehyde Dehydrogenase, Chain A, domain 2"/>
    <property type="match status" value="1"/>
</dbReference>
<dbReference type="InterPro" id="IPR000965">
    <property type="entry name" value="GPR_dom"/>
</dbReference>
<comment type="pathway">
    <text evidence="1 7">Amino-acid biosynthesis; L-proline biosynthesis; L-glutamate 5-semialdehyde from L-glutamate: step 2/2.</text>
</comment>
<evidence type="ECO:0000256" key="1">
    <source>
        <dbReference type="ARBA" id="ARBA00004985"/>
    </source>
</evidence>
<keyword evidence="5 7" id="KW-0560">Oxidoreductase</keyword>
<dbReference type="PANTHER" id="PTHR11063">
    <property type="entry name" value="GLUTAMATE SEMIALDEHYDE DEHYDROGENASE"/>
    <property type="match status" value="1"/>
</dbReference>
<dbReference type="HAMAP" id="MF_00412">
    <property type="entry name" value="ProA"/>
    <property type="match status" value="1"/>
</dbReference>
<evidence type="ECO:0000256" key="7">
    <source>
        <dbReference type="HAMAP-Rule" id="MF_00412"/>
    </source>
</evidence>
<comment type="subcellular location">
    <subcellularLocation>
        <location evidence="7">Cytoplasm</location>
    </subcellularLocation>
</comment>
<evidence type="ECO:0000256" key="2">
    <source>
        <dbReference type="ARBA" id="ARBA00022605"/>
    </source>
</evidence>
<dbReference type="PIRSF" id="PIRSF000151">
    <property type="entry name" value="GPR"/>
    <property type="match status" value="1"/>
</dbReference>
<keyword evidence="2 7" id="KW-0028">Amino-acid biosynthesis</keyword>
<keyword evidence="7" id="KW-0963">Cytoplasm</keyword>
<gene>
    <name evidence="7" type="primary">proA</name>
    <name evidence="8" type="ORF">ERJ67_01645</name>
</gene>
<reference evidence="8 9" key="1">
    <citation type="journal article" date="2019" name="mSystems">
        <title>Life at home and on the roam: Genomic adaptions reflect the dual lifestyle of an intracellular, facultative symbiont.</title>
        <authorList>
            <person name="Burgsdorf I."/>
        </authorList>
    </citation>
    <scope>NUCLEOTIDE SEQUENCE [LARGE SCALE GENOMIC DNA]</scope>
    <source>
        <strain evidence="8">277cV</strain>
    </source>
</reference>
<dbReference type="FunFam" id="3.40.309.10:FF:000006">
    <property type="entry name" value="Gamma-glutamyl phosphate reductase"/>
    <property type="match status" value="1"/>
</dbReference>
<evidence type="ECO:0000313" key="8">
    <source>
        <dbReference type="EMBL" id="TGG94829.1"/>
    </source>
</evidence>
<dbReference type="GO" id="GO:0005737">
    <property type="term" value="C:cytoplasm"/>
    <property type="evidence" value="ECO:0007669"/>
    <property type="project" value="UniProtKB-SubCell"/>
</dbReference>
<dbReference type="GO" id="GO:0050661">
    <property type="term" value="F:NADP binding"/>
    <property type="evidence" value="ECO:0007669"/>
    <property type="project" value="InterPro"/>
</dbReference>
<keyword evidence="4 7" id="KW-0521">NADP</keyword>
<dbReference type="InterPro" id="IPR020593">
    <property type="entry name" value="G-glutamylP_reductase_CS"/>
</dbReference>
<dbReference type="PANTHER" id="PTHR11063:SF8">
    <property type="entry name" value="DELTA-1-PYRROLINE-5-CARBOXYLATE SYNTHASE"/>
    <property type="match status" value="1"/>
</dbReference>
<comment type="catalytic activity">
    <reaction evidence="6 7">
        <text>L-glutamate 5-semialdehyde + phosphate + NADP(+) = L-glutamyl 5-phosphate + NADPH + H(+)</text>
        <dbReference type="Rhea" id="RHEA:19541"/>
        <dbReference type="ChEBI" id="CHEBI:15378"/>
        <dbReference type="ChEBI" id="CHEBI:43474"/>
        <dbReference type="ChEBI" id="CHEBI:57783"/>
        <dbReference type="ChEBI" id="CHEBI:58066"/>
        <dbReference type="ChEBI" id="CHEBI:58274"/>
        <dbReference type="ChEBI" id="CHEBI:58349"/>
        <dbReference type="EC" id="1.2.1.41"/>
    </reaction>
</comment>
<dbReference type="GO" id="GO:0004350">
    <property type="term" value="F:glutamate-5-semialdehyde dehydrogenase activity"/>
    <property type="evidence" value="ECO:0007669"/>
    <property type="project" value="UniProtKB-UniRule"/>
</dbReference>
<comment type="function">
    <text evidence="7">Catalyzes the NADPH-dependent reduction of L-glutamate 5-phosphate into L-glutamate 5-semialdehyde and phosphate. The product spontaneously undergoes cyclization to form 1-pyrroline-5-carboxylate.</text>
</comment>
<evidence type="ECO:0000256" key="4">
    <source>
        <dbReference type="ARBA" id="ARBA00022857"/>
    </source>
</evidence>
<evidence type="ECO:0000256" key="5">
    <source>
        <dbReference type="ARBA" id="ARBA00023002"/>
    </source>
</evidence>
<protein>
    <recommendedName>
        <fullName evidence="7">Gamma-glutamyl phosphate reductase</fullName>
        <shortName evidence="7">GPR</shortName>
        <ecNumber evidence="7">1.2.1.41</ecNumber>
    </recommendedName>
    <alternativeName>
        <fullName evidence="7">Glutamate-5-semialdehyde dehydrogenase</fullName>
    </alternativeName>
    <alternativeName>
        <fullName evidence="7">Glutamyl-gamma-semialdehyde dehydrogenase</fullName>
        <shortName evidence="7">GSA dehydrogenase</shortName>
    </alternativeName>
</protein>
<name>A0A524RQQ2_9CHRO</name>
<organism evidence="8 9">
    <name type="scientific">Aphanocapsa feldmannii 277cV</name>
    <dbReference type="NCBI Taxonomy" id="2507553"/>
    <lineage>
        <taxon>Bacteria</taxon>
        <taxon>Bacillati</taxon>
        <taxon>Cyanobacteriota</taxon>
        <taxon>Cyanophyceae</taxon>
        <taxon>Oscillatoriophycideae</taxon>
        <taxon>Chroococcales</taxon>
        <taxon>Microcystaceae</taxon>
        <taxon>Aphanocapsa</taxon>
    </lineage>
</organism>
<dbReference type="InterPro" id="IPR012134">
    <property type="entry name" value="Glu-5-SA_DH"/>
</dbReference>
<evidence type="ECO:0000256" key="3">
    <source>
        <dbReference type="ARBA" id="ARBA00022650"/>
    </source>
</evidence>
<dbReference type="NCBIfam" id="TIGR00407">
    <property type="entry name" value="proA"/>
    <property type="match status" value="1"/>
</dbReference>